<dbReference type="EMBL" id="AECZ01000015">
    <property type="protein sequence ID" value="EFL50866.1"/>
    <property type="molecule type" value="Genomic_DNA"/>
</dbReference>
<accession>E1JXU3</accession>
<dbReference type="AlphaFoldDB" id="E1JXU3"/>
<dbReference type="GO" id="GO:0032259">
    <property type="term" value="P:methylation"/>
    <property type="evidence" value="ECO:0007669"/>
    <property type="project" value="UniProtKB-KW"/>
</dbReference>
<dbReference type="CDD" id="cd02440">
    <property type="entry name" value="AdoMet_MTases"/>
    <property type="match status" value="1"/>
</dbReference>
<dbReference type="Gene3D" id="3.40.50.150">
    <property type="entry name" value="Vaccinia Virus protein VP39"/>
    <property type="match status" value="1"/>
</dbReference>
<evidence type="ECO:0000313" key="2">
    <source>
        <dbReference type="EMBL" id="EFL50866.1"/>
    </source>
</evidence>
<proteinExistence type="predicted"/>
<dbReference type="RefSeq" id="WP_005994239.1">
    <property type="nucleotide sequence ID" value="NZ_AECZ01000015.1"/>
</dbReference>
<dbReference type="eggNOG" id="COG0500">
    <property type="taxonomic scope" value="Bacteria"/>
</dbReference>
<keyword evidence="2" id="KW-0489">Methyltransferase</keyword>
<dbReference type="Proteomes" id="UP000006250">
    <property type="component" value="Unassembled WGS sequence"/>
</dbReference>
<dbReference type="GO" id="GO:0008168">
    <property type="term" value="F:methyltransferase activity"/>
    <property type="evidence" value="ECO:0007669"/>
    <property type="project" value="UniProtKB-KW"/>
</dbReference>
<dbReference type="STRING" id="596151.DesfrDRAFT_2442"/>
<sequence length="379" mass="40888">MDAQDICLVCGQGALEKIDSVNLGCISSDLRILDVPSSALYCHTCGHLQKNIDETFRENVLGIYSNGYVLPGGQIDVCNGTVMSRGAAVATSIRNSLHLPEHGTMLDFGCGHGFFLRDFHGVFQKWALYGYDITTDKVDELSAIAGVNGIFTDGIDAVDQRFDLITLNHVLEHLIEPVAVLRALRGLLRPGGRIIVRVPSYLELYSEFVIGDHVSLYTTRTLETAVALAGLVPDAPLQAVSGRELAMVLAAGNPKTDIVPDTANLARGKAILAWLKTQRDLVVGELAGHPPFGLYGVSGMGGWLGSLAPDKVDFFVDDNPAMNGMRLYGIEIVSPDRIPQGATIFVAFKREIAAAIHDRVQASTPTVRYVYPETLTLPG</sequence>
<dbReference type="InterPro" id="IPR029063">
    <property type="entry name" value="SAM-dependent_MTases_sf"/>
</dbReference>
<keyword evidence="1 2" id="KW-0808">Transferase</keyword>
<dbReference type="Pfam" id="PF13489">
    <property type="entry name" value="Methyltransf_23"/>
    <property type="match status" value="1"/>
</dbReference>
<dbReference type="PANTHER" id="PTHR43861">
    <property type="entry name" value="TRANS-ACONITATE 2-METHYLTRANSFERASE-RELATED"/>
    <property type="match status" value="1"/>
</dbReference>
<dbReference type="PANTHER" id="PTHR43861:SF3">
    <property type="entry name" value="PUTATIVE (AFU_ORTHOLOGUE AFUA_2G14390)-RELATED"/>
    <property type="match status" value="1"/>
</dbReference>
<dbReference type="OrthoDB" id="5447504at2"/>
<dbReference type="SUPFAM" id="SSF53335">
    <property type="entry name" value="S-adenosyl-L-methionine-dependent methyltransferases"/>
    <property type="match status" value="1"/>
</dbReference>
<name>E1JXU3_SOLFR</name>
<evidence type="ECO:0000256" key="1">
    <source>
        <dbReference type="ARBA" id="ARBA00022679"/>
    </source>
</evidence>
<gene>
    <name evidence="2" type="ORF">DesfrDRAFT_2442</name>
</gene>
<comment type="caution">
    <text evidence="2">The sequence shown here is derived from an EMBL/GenBank/DDBJ whole genome shotgun (WGS) entry which is preliminary data.</text>
</comment>
<organism evidence="2 3">
    <name type="scientific">Solidesulfovibrio fructosivorans JJ]</name>
    <dbReference type="NCBI Taxonomy" id="596151"/>
    <lineage>
        <taxon>Bacteria</taxon>
        <taxon>Pseudomonadati</taxon>
        <taxon>Thermodesulfobacteriota</taxon>
        <taxon>Desulfovibrionia</taxon>
        <taxon>Desulfovibrionales</taxon>
        <taxon>Desulfovibrionaceae</taxon>
        <taxon>Solidesulfovibrio</taxon>
    </lineage>
</organism>
<keyword evidence="3" id="KW-1185">Reference proteome</keyword>
<reference evidence="2 3" key="1">
    <citation type="submission" date="2010-08" db="EMBL/GenBank/DDBJ databases">
        <title>The draft genome of Desulfovibrio fructosovorans JJ.</title>
        <authorList>
            <consortium name="US DOE Joint Genome Institute (JGI-PGF)"/>
            <person name="Lucas S."/>
            <person name="Copeland A."/>
            <person name="Lapidus A."/>
            <person name="Cheng J.-F."/>
            <person name="Bruce D."/>
            <person name="Goodwin L."/>
            <person name="Pitluck S."/>
            <person name="Land M.L."/>
            <person name="Hauser L."/>
            <person name="Chang Y.-J."/>
            <person name="Jeffries C."/>
            <person name="Wall J.D."/>
            <person name="Stahl D.A."/>
            <person name="Arkin A.P."/>
            <person name="Dehal P."/>
            <person name="Stolyar S.M."/>
            <person name="Hazen T.C."/>
            <person name="Woyke T.J."/>
        </authorList>
    </citation>
    <scope>NUCLEOTIDE SEQUENCE [LARGE SCALE GENOMIC DNA]</scope>
    <source>
        <strain evidence="2 3">JJ</strain>
    </source>
</reference>
<protein>
    <submittedName>
        <fullName evidence="2">Methyltransferase type 11</fullName>
    </submittedName>
</protein>
<evidence type="ECO:0000313" key="3">
    <source>
        <dbReference type="Proteomes" id="UP000006250"/>
    </source>
</evidence>